<dbReference type="EMBL" id="BOLY01000004">
    <property type="protein sequence ID" value="GIZ43598.1"/>
    <property type="molecule type" value="Genomic_DNA"/>
</dbReference>
<evidence type="ECO:0008006" key="3">
    <source>
        <dbReference type="Google" id="ProtNLM"/>
    </source>
</evidence>
<dbReference type="AlphaFoldDB" id="A0A9P3CIY7"/>
<evidence type="ECO:0000313" key="1">
    <source>
        <dbReference type="EMBL" id="GIZ43598.1"/>
    </source>
</evidence>
<reference evidence="1 2" key="1">
    <citation type="submission" date="2021-01" db="EMBL/GenBank/DDBJ databases">
        <title>Cercospora kikuchii MAFF 305040 whole genome shotgun sequence.</title>
        <authorList>
            <person name="Kashiwa T."/>
            <person name="Suzuki T."/>
        </authorList>
    </citation>
    <scope>NUCLEOTIDE SEQUENCE [LARGE SCALE GENOMIC DNA]</scope>
    <source>
        <strain evidence="1 2">MAFF 305040</strain>
    </source>
</reference>
<evidence type="ECO:0000313" key="2">
    <source>
        <dbReference type="Proteomes" id="UP000825890"/>
    </source>
</evidence>
<dbReference type="GeneID" id="68292392"/>
<proteinExistence type="predicted"/>
<comment type="caution">
    <text evidence="1">The sequence shown here is derived from an EMBL/GenBank/DDBJ whole genome shotgun (WGS) entry which is preliminary data.</text>
</comment>
<accession>A0A9P3CIY7</accession>
<dbReference type="SUPFAM" id="SSF53335">
    <property type="entry name" value="S-adenosyl-L-methionine-dependent methyltransferases"/>
    <property type="match status" value="1"/>
</dbReference>
<dbReference type="PANTHER" id="PTHR43591:SF50">
    <property type="entry name" value="METHYLTRANSFERASE DOMAIN-CONTAINING PROTEIN-RELATED"/>
    <property type="match status" value="1"/>
</dbReference>
<sequence>MPAQLIEDTYPVLREPREHRRLDEQHLLYRRCQGYLLHPAIELPKCARIAELATGTSIWLREFADANPSVDCHGFDLSDEGFPTADQLPGNVSLHLQDMKAPFASQWHGIFDAVHIRFVQIAMQPEDYPLVLANACLLLKTGGALQWTDCDEVTGTQHALRASKMPMASCRTRKRPAFPTALDSCYTSIWQRPGLASMMTYGYNNLTMLFKESAGLKGVLVDRYSTDADPILRKPFTLMMVECAISLLKSDYGAADHCEEDEARAKTFAAMRKEAELFGFYYRVDCCSWVGWK</sequence>
<dbReference type="PANTHER" id="PTHR43591">
    <property type="entry name" value="METHYLTRANSFERASE"/>
    <property type="match status" value="1"/>
</dbReference>
<dbReference type="RefSeq" id="XP_044658085.1">
    <property type="nucleotide sequence ID" value="XM_044802150.1"/>
</dbReference>
<protein>
    <recommendedName>
        <fullName evidence="3">Methyltransferase domain-containing protein</fullName>
    </recommendedName>
</protein>
<dbReference type="Proteomes" id="UP000825890">
    <property type="component" value="Unassembled WGS sequence"/>
</dbReference>
<dbReference type="Gene3D" id="3.40.50.150">
    <property type="entry name" value="Vaccinia Virus protein VP39"/>
    <property type="match status" value="1"/>
</dbReference>
<gene>
    <name evidence="1" type="ORF">CKM354_000681700</name>
</gene>
<dbReference type="InterPro" id="IPR029063">
    <property type="entry name" value="SAM-dependent_MTases_sf"/>
</dbReference>
<name>A0A9P3CIY7_9PEZI</name>
<keyword evidence="2" id="KW-1185">Reference proteome</keyword>
<dbReference type="OrthoDB" id="417697at2759"/>
<organism evidence="1 2">
    <name type="scientific">Cercospora kikuchii</name>
    <dbReference type="NCBI Taxonomy" id="84275"/>
    <lineage>
        <taxon>Eukaryota</taxon>
        <taxon>Fungi</taxon>
        <taxon>Dikarya</taxon>
        <taxon>Ascomycota</taxon>
        <taxon>Pezizomycotina</taxon>
        <taxon>Dothideomycetes</taxon>
        <taxon>Dothideomycetidae</taxon>
        <taxon>Mycosphaerellales</taxon>
        <taxon>Mycosphaerellaceae</taxon>
        <taxon>Cercospora</taxon>
    </lineage>
</organism>